<organism evidence="4 5">
    <name type="scientific">Rhizobium tropici</name>
    <dbReference type="NCBI Taxonomy" id="398"/>
    <lineage>
        <taxon>Bacteria</taxon>
        <taxon>Pseudomonadati</taxon>
        <taxon>Pseudomonadota</taxon>
        <taxon>Alphaproteobacteria</taxon>
        <taxon>Hyphomicrobiales</taxon>
        <taxon>Rhizobiaceae</taxon>
        <taxon>Rhizobium/Agrobacterium group</taxon>
        <taxon>Rhizobium</taxon>
    </lineage>
</organism>
<gene>
    <name evidence="4" type="ORF">FP026_25650</name>
</gene>
<dbReference type="SMART" id="SM00062">
    <property type="entry name" value="PBPb"/>
    <property type="match status" value="1"/>
</dbReference>
<dbReference type="AlphaFoldDB" id="A0A5B0VRP1"/>
<dbReference type="Proteomes" id="UP000323608">
    <property type="component" value="Unassembled WGS sequence"/>
</dbReference>
<keyword evidence="2" id="KW-0732">Signal</keyword>
<comment type="subcellular location">
    <subcellularLocation>
        <location evidence="1">Periplasm</location>
    </subcellularLocation>
</comment>
<evidence type="ECO:0000259" key="3">
    <source>
        <dbReference type="SMART" id="SM00062"/>
    </source>
</evidence>
<dbReference type="GO" id="GO:0042597">
    <property type="term" value="C:periplasmic space"/>
    <property type="evidence" value="ECO:0007669"/>
    <property type="project" value="UniProtKB-SubCell"/>
</dbReference>
<dbReference type="PANTHER" id="PTHR35936">
    <property type="entry name" value="MEMBRANE-BOUND LYTIC MUREIN TRANSGLYCOSYLASE F"/>
    <property type="match status" value="1"/>
</dbReference>
<dbReference type="Gene3D" id="3.40.190.10">
    <property type="entry name" value="Periplasmic binding protein-like II"/>
    <property type="match status" value="2"/>
</dbReference>
<evidence type="ECO:0000256" key="1">
    <source>
        <dbReference type="ARBA" id="ARBA00004418"/>
    </source>
</evidence>
<dbReference type="SUPFAM" id="SSF53850">
    <property type="entry name" value="Periplasmic binding protein-like II"/>
    <property type="match status" value="1"/>
</dbReference>
<evidence type="ECO:0000313" key="4">
    <source>
        <dbReference type="EMBL" id="KAA1177277.1"/>
    </source>
</evidence>
<dbReference type="InterPro" id="IPR001638">
    <property type="entry name" value="Solute-binding_3/MltF_N"/>
</dbReference>
<dbReference type="RefSeq" id="WP_149637396.1">
    <property type="nucleotide sequence ID" value="NZ_VNIP01000013.1"/>
</dbReference>
<reference evidence="4 5" key="1">
    <citation type="submission" date="2019-07" db="EMBL/GenBank/DDBJ databases">
        <title>The Draft Genome Sequence of Rhizobium tropici SARCC-755 Associated with Superior Nodulation on Pigeonpea (Cajanus cajan (L.) Millsp.).</title>
        <authorList>
            <person name="Bopape F.L."/>
            <person name="Hassen A.I."/>
            <person name="Swanevelder Z.H."/>
            <person name="Gwata E.T."/>
        </authorList>
    </citation>
    <scope>NUCLEOTIDE SEQUENCE [LARGE SCALE GENOMIC DNA]</scope>
    <source>
        <strain evidence="4 5">SARCC-755</strain>
    </source>
</reference>
<evidence type="ECO:0000313" key="5">
    <source>
        <dbReference type="Proteomes" id="UP000323608"/>
    </source>
</evidence>
<name>A0A5B0VRP1_RHITR</name>
<sequence length="245" mass="26405">MFTLEQVRAEIATAGTIRAAVNMSNAALIRWDENAGALVGPSADIADRIAHELNQRLSLIQYGSAADILSAADGDEWDIAFIASDPSRTDRFSFSPPYISVDATYLVPVASPYQTADELDSNGIRIASARSAAYTKQLERTLKRATVLHVDSPAAALDFLADRECDAAAGLTEFLFNASERMEGFRVVDGVFSRIPQTIAVHKRATNASLFFADFVRRLGGADAGGEKGGVDGVVRSATRCRSRW</sequence>
<protein>
    <submittedName>
        <fullName evidence="4">Transporter substrate-binding domain-containing protein</fullName>
    </submittedName>
</protein>
<dbReference type="PANTHER" id="PTHR35936:SF17">
    <property type="entry name" value="ARGININE-BINDING EXTRACELLULAR PROTEIN ARTP"/>
    <property type="match status" value="1"/>
</dbReference>
<dbReference type="OrthoDB" id="6955767at2"/>
<dbReference type="Pfam" id="PF00497">
    <property type="entry name" value="SBP_bac_3"/>
    <property type="match status" value="1"/>
</dbReference>
<accession>A0A5B0VRP1</accession>
<dbReference type="EMBL" id="VNIP01000013">
    <property type="protein sequence ID" value="KAA1177277.1"/>
    <property type="molecule type" value="Genomic_DNA"/>
</dbReference>
<evidence type="ECO:0000256" key="2">
    <source>
        <dbReference type="ARBA" id="ARBA00022729"/>
    </source>
</evidence>
<proteinExistence type="predicted"/>
<feature type="domain" description="Solute-binding protein family 3/N-terminal" evidence="3">
    <location>
        <begin position="16"/>
        <end position="232"/>
    </location>
</feature>
<comment type="caution">
    <text evidence="4">The sequence shown here is derived from an EMBL/GenBank/DDBJ whole genome shotgun (WGS) entry which is preliminary data.</text>
</comment>